<keyword evidence="1" id="KW-0732">Signal</keyword>
<name>M7SYG8_EUTLA</name>
<keyword evidence="4" id="KW-1185">Reference proteome</keyword>
<evidence type="ECO:0000256" key="1">
    <source>
        <dbReference type="SAM" id="SignalP"/>
    </source>
</evidence>
<dbReference type="OrthoDB" id="4730010at2759"/>
<dbReference type="EMBL" id="KB706095">
    <property type="protein sequence ID" value="EMR69367.1"/>
    <property type="molecule type" value="Genomic_DNA"/>
</dbReference>
<reference evidence="4" key="1">
    <citation type="journal article" date="2013" name="Genome Announc.">
        <title>Draft genome sequence of the grapevine dieback fungus Eutypa lata UCR-EL1.</title>
        <authorList>
            <person name="Blanco-Ulate B."/>
            <person name="Rolshausen P.E."/>
            <person name="Cantu D."/>
        </authorList>
    </citation>
    <scope>NUCLEOTIDE SEQUENCE [LARGE SCALE GENOMIC DNA]</scope>
    <source>
        <strain evidence="4">UCR-EL1</strain>
    </source>
</reference>
<dbReference type="OMA" id="DGCASIR"/>
<dbReference type="Pfam" id="PF14856">
    <property type="entry name" value="Hce2"/>
    <property type="match status" value="1"/>
</dbReference>
<dbReference type="KEGG" id="ela:UCREL1_3609"/>
<dbReference type="AlphaFoldDB" id="M7SYG8"/>
<feature type="chain" id="PRO_5004085250" description="Ecp2 effector protein-like domain-containing protein" evidence="1">
    <location>
        <begin position="19"/>
        <end position="177"/>
    </location>
</feature>
<dbReference type="HOGENOM" id="CLU_1525702_0_0_1"/>
<organism evidence="3 4">
    <name type="scientific">Eutypa lata (strain UCR-EL1)</name>
    <name type="common">Grapevine dieback disease fungus</name>
    <name type="synonym">Eutypa armeniacae</name>
    <dbReference type="NCBI Taxonomy" id="1287681"/>
    <lineage>
        <taxon>Eukaryota</taxon>
        <taxon>Fungi</taxon>
        <taxon>Dikarya</taxon>
        <taxon>Ascomycota</taxon>
        <taxon>Pezizomycotina</taxon>
        <taxon>Sordariomycetes</taxon>
        <taxon>Xylariomycetidae</taxon>
        <taxon>Xylariales</taxon>
        <taxon>Diatrypaceae</taxon>
        <taxon>Eutypa</taxon>
    </lineage>
</organism>
<sequence>MRPRQVLSTLVLPTAALSLPTSPTAESRGAADAQPCLVVESPTTPTNPPVCWAWYAKTSEPSDYCGATSFAAVSDIDASADWTDGCASIRDSVLSDPRDFLLADYSTAEFNTLLSDGGCAFQVKPQTPPTSDPIYFGGTDITDVLKSAVDQSQGGSVGVGGSMTCYSYEVEWRVVPV</sequence>
<proteinExistence type="predicted"/>
<protein>
    <recommendedName>
        <fullName evidence="2">Ecp2 effector protein-like domain-containing protein</fullName>
    </recommendedName>
</protein>
<feature type="signal peptide" evidence="1">
    <location>
        <begin position="1"/>
        <end position="18"/>
    </location>
</feature>
<feature type="domain" description="Ecp2 effector protein-like" evidence="2">
    <location>
        <begin position="64"/>
        <end position="165"/>
    </location>
</feature>
<dbReference type="STRING" id="1287681.M7SYG8"/>
<evidence type="ECO:0000313" key="3">
    <source>
        <dbReference type="EMBL" id="EMR69367.1"/>
    </source>
</evidence>
<dbReference type="Proteomes" id="UP000012174">
    <property type="component" value="Unassembled WGS sequence"/>
</dbReference>
<evidence type="ECO:0000313" key="4">
    <source>
        <dbReference type="Proteomes" id="UP000012174"/>
    </source>
</evidence>
<accession>M7SYG8</accession>
<gene>
    <name evidence="3" type="ORF">UCREL1_3609</name>
</gene>
<evidence type="ECO:0000259" key="2">
    <source>
        <dbReference type="Pfam" id="PF14856"/>
    </source>
</evidence>
<dbReference type="InterPro" id="IPR029226">
    <property type="entry name" value="Ecp2-like"/>
</dbReference>